<evidence type="ECO:0000256" key="1">
    <source>
        <dbReference type="SAM" id="Phobius"/>
    </source>
</evidence>
<evidence type="ECO:0000313" key="2">
    <source>
        <dbReference type="Proteomes" id="UP000515152"/>
    </source>
</evidence>
<dbReference type="CTD" id="137835"/>
<dbReference type="PANTHER" id="PTHR35255:SF1">
    <property type="entry name" value="TRANSMEMBRANE PROTEIN 71"/>
    <property type="match status" value="1"/>
</dbReference>
<keyword evidence="2" id="KW-1185">Reference proteome</keyword>
<dbReference type="InterPro" id="IPR027975">
    <property type="entry name" value="TMEM71"/>
</dbReference>
<evidence type="ECO:0000313" key="3">
    <source>
        <dbReference type="RefSeq" id="XP_031434456.1"/>
    </source>
</evidence>
<dbReference type="AlphaFoldDB" id="A0A6P8GCC2"/>
<dbReference type="KEGG" id="char:105906012"/>
<name>A0A6P8GCC2_CLUHA</name>
<reference evidence="3" key="1">
    <citation type="submission" date="2025-08" db="UniProtKB">
        <authorList>
            <consortium name="RefSeq"/>
        </authorList>
    </citation>
    <scope>IDENTIFICATION</scope>
</reference>
<keyword evidence="1 3" id="KW-0812">Transmembrane</keyword>
<dbReference type="PANTHER" id="PTHR35255">
    <property type="entry name" value="TRANSMEMBRANE PROTEIN 71"/>
    <property type="match status" value="1"/>
</dbReference>
<proteinExistence type="predicted"/>
<feature type="transmembrane region" description="Helical" evidence="1">
    <location>
        <begin position="269"/>
        <end position="302"/>
    </location>
</feature>
<protein>
    <submittedName>
        <fullName evidence="3">Transmembrane protein 71</fullName>
    </submittedName>
</protein>
<gene>
    <name evidence="3" type="primary">tmem71</name>
</gene>
<accession>A0A6P8GCC2</accession>
<dbReference type="OrthoDB" id="8961338at2759"/>
<dbReference type="RefSeq" id="XP_031434456.1">
    <property type="nucleotide sequence ID" value="XM_031578596.2"/>
</dbReference>
<dbReference type="GeneID" id="105906012"/>
<dbReference type="Pfam" id="PF15121">
    <property type="entry name" value="TMEM71"/>
    <property type="match status" value="1"/>
</dbReference>
<sequence>MSFFFRGAITSSPIKNRDTKEDESCHSLDGSFLSDSSYECFSTNPLTGSVCQCRRSPRLLGNGYYVLTEDSFAVDDQGNVTLTPSKTNVSYKENLVRIFRRRRRVRKSLASLLSDVSQSCQSWLGGGVFGWPDPAPQEELFNDEHGHTPCGDDHTPSVYPRTPLKRGHTPIRLSHTPDREFPHSFTYDQTENGCSPDKLKISQEEGLTEEACFSQEQFSQSVGGLLEVPPPSTPSMADTPPLWTHPQVSDVTLDTANHERECCSALMKAFLLLILLVCVCTAVSSRWLMGGVAVVMTFLLMSSLRKDVRWRRAKTEDITSKNE</sequence>
<dbReference type="Proteomes" id="UP000515152">
    <property type="component" value="Chromosome 13"/>
</dbReference>
<organism evidence="2 3">
    <name type="scientific">Clupea harengus</name>
    <name type="common">Atlantic herring</name>
    <dbReference type="NCBI Taxonomy" id="7950"/>
    <lineage>
        <taxon>Eukaryota</taxon>
        <taxon>Metazoa</taxon>
        <taxon>Chordata</taxon>
        <taxon>Craniata</taxon>
        <taxon>Vertebrata</taxon>
        <taxon>Euteleostomi</taxon>
        <taxon>Actinopterygii</taxon>
        <taxon>Neopterygii</taxon>
        <taxon>Teleostei</taxon>
        <taxon>Clupei</taxon>
        <taxon>Clupeiformes</taxon>
        <taxon>Clupeoidei</taxon>
        <taxon>Clupeidae</taxon>
        <taxon>Clupea</taxon>
    </lineage>
</organism>
<keyword evidence="1" id="KW-1133">Transmembrane helix</keyword>
<keyword evidence="1" id="KW-0472">Membrane</keyword>